<name>A0A545AZJ2_9ACTN</name>
<feature type="compositionally biased region" description="Low complexity" evidence="1">
    <location>
        <begin position="79"/>
        <end position="90"/>
    </location>
</feature>
<dbReference type="OrthoDB" id="4549446at2"/>
<feature type="compositionally biased region" description="Basic residues" evidence="1">
    <location>
        <begin position="91"/>
        <end position="103"/>
    </location>
</feature>
<dbReference type="SUPFAM" id="SSF81296">
    <property type="entry name" value="E set domains"/>
    <property type="match status" value="1"/>
</dbReference>
<dbReference type="AlphaFoldDB" id="A0A545AZJ2"/>
<protein>
    <recommendedName>
        <fullName evidence="2">IPT/TIG domain-containing protein</fullName>
    </recommendedName>
</protein>
<dbReference type="InParanoid" id="A0A545AZJ2"/>
<organism evidence="3 4">
    <name type="scientific">Cryptosporangium phraense</name>
    <dbReference type="NCBI Taxonomy" id="2593070"/>
    <lineage>
        <taxon>Bacteria</taxon>
        <taxon>Bacillati</taxon>
        <taxon>Actinomycetota</taxon>
        <taxon>Actinomycetes</taxon>
        <taxon>Cryptosporangiales</taxon>
        <taxon>Cryptosporangiaceae</taxon>
        <taxon>Cryptosporangium</taxon>
    </lineage>
</organism>
<evidence type="ECO:0000313" key="3">
    <source>
        <dbReference type="EMBL" id="TQS46732.1"/>
    </source>
</evidence>
<sequence length="405" mass="40553">MRQGGAAGRRRRRRPGPWGAQALPRRADVFSGTALVSRRRRLVKLDTRAAAAAAALLCASALGIGTLAAATPALANSGPTTKRTPPAAAKRAPKPRAKARAKATPKASTTPKPTPTGPVVISVASLSSAYGSTAGGTTVVLTGKGFSRVDATKKSSVLFGTTPATTFLVLSDTQIAATAPAGTGTKVQVSVTDGTYTSPDTTGDDFTYLDPITVAVPDRTELSAAGGTVVRLTLSGKNLDLGTSQSTFAAKKITATVDGTTAPLTWVDATHVDLTAPAGLPTKTGAKLPIVVYNNGVAGPADSTHARYDAVVTKLSVTSGKLAGTTGSTAKPALTITGVGLATATGFTFGKTPGTCTAAAGKESTTWTCVNIPAGPAGAVPVLPTFTDGTTAGLTAGSIYTYTNL</sequence>
<dbReference type="InterPro" id="IPR002909">
    <property type="entry name" value="IPT_dom"/>
</dbReference>
<comment type="caution">
    <text evidence="3">The sequence shown here is derived from an EMBL/GenBank/DDBJ whole genome shotgun (WGS) entry which is preliminary data.</text>
</comment>
<proteinExistence type="predicted"/>
<evidence type="ECO:0000313" key="4">
    <source>
        <dbReference type="Proteomes" id="UP000317982"/>
    </source>
</evidence>
<evidence type="ECO:0000256" key="1">
    <source>
        <dbReference type="SAM" id="MobiDB-lite"/>
    </source>
</evidence>
<dbReference type="InterPro" id="IPR013783">
    <property type="entry name" value="Ig-like_fold"/>
</dbReference>
<evidence type="ECO:0000259" key="2">
    <source>
        <dbReference type="Pfam" id="PF01833"/>
    </source>
</evidence>
<dbReference type="CDD" id="cd00102">
    <property type="entry name" value="IPT"/>
    <property type="match status" value="1"/>
</dbReference>
<dbReference type="Proteomes" id="UP000317982">
    <property type="component" value="Unassembled WGS sequence"/>
</dbReference>
<dbReference type="Gene3D" id="2.60.40.10">
    <property type="entry name" value="Immunoglobulins"/>
    <property type="match status" value="1"/>
</dbReference>
<dbReference type="GO" id="GO:0005975">
    <property type="term" value="P:carbohydrate metabolic process"/>
    <property type="evidence" value="ECO:0007669"/>
    <property type="project" value="UniProtKB-ARBA"/>
</dbReference>
<dbReference type="InterPro" id="IPR014756">
    <property type="entry name" value="Ig_E-set"/>
</dbReference>
<dbReference type="EMBL" id="VIRS01000001">
    <property type="protein sequence ID" value="TQS46732.1"/>
    <property type="molecule type" value="Genomic_DNA"/>
</dbReference>
<feature type="domain" description="IPT/TIG" evidence="2">
    <location>
        <begin position="123"/>
        <end position="208"/>
    </location>
</feature>
<feature type="region of interest" description="Disordered" evidence="1">
    <location>
        <begin position="75"/>
        <end position="117"/>
    </location>
</feature>
<dbReference type="Pfam" id="PF01833">
    <property type="entry name" value="TIG"/>
    <property type="match status" value="1"/>
</dbReference>
<gene>
    <name evidence="3" type="ORF">FL583_00175</name>
</gene>
<reference evidence="3 4" key="1">
    <citation type="submission" date="2019-07" db="EMBL/GenBank/DDBJ databases">
        <title>Cryptosporangium phraense sp. nov., isolated from plant litter.</title>
        <authorList>
            <person name="Suriyachadkun C."/>
        </authorList>
    </citation>
    <scope>NUCLEOTIDE SEQUENCE [LARGE SCALE GENOMIC DNA]</scope>
    <source>
        <strain evidence="3 4">A-T 5661</strain>
    </source>
</reference>
<keyword evidence="4" id="KW-1185">Reference proteome</keyword>
<accession>A0A545AZJ2</accession>
<feature type="region of interest" description="Disordered" evidence="1">
    <location>
        <begin position="1"/>
        <end position="24"/>
    </location>
</feature>